<keyword evidence="2" id="KW-1133">Transmembrane helix</keyword>
<feature type="region of interest" description="Disordered" evidence="1">
    <location>
        <begin position="1"/>
        <end position="152"/>
    </location>
</feature>
<dbReference type="AlphaFoldDB" id="A0A967B142"/>
<organism evidence="3 4">
    <name type="scientific">Metallococcus carri</name>
    <dbReference type="NCBI Taxonomy" id="1656884"/>
    <lineage>
        <taxon>Bacteria</taxon>
        <taxon>Bacillati</taxon>
        <taxon>Actinomycetota</taxon>
        <taxon>Actinomycetes</taxon>
        <taxon>Micrococcales</taxon>
        <taxon>Dermacoccaceae</taxon>
        <taxon>Metallococcus</taxon>
    </lineage>
</organism>
<feature type="transmembrane region" description="Helical" evidence="2">
    <location>
        <begin position="158"/>
        <end position="179"/>
    </location>
</feature>
<comment type="caution">
    <text evidence="3">The sequence shown here is derived from an EMBL/GenBank/DDBJ whole genome shotgun (WGS) entry which is preliminary data.</text>
</comment>
<dbReference type="EMBL" id="JAAOIV010000006">
    <property type="protein sequence ID" value="NHN56122.1"/>
    <property type="molecule type" value="Genomic_DNA"/>
</dbReference>
<protein>
    <submittedName>
        <fullName evidence="3">Uncharacterized protein</fullName>
    </submittedName>
</protein>
<dbReference type="RefSeq" id="WP_166196567.1">
    <property type="nucleotide sequence ID" value="NZ_JAAOIV010000006.1"/>
</dbReference>
<proteinExistence type="predicted"/>
<evidence type="ECO:0000313" key="4">
    <source>
        <dbReference type="Proteomes" id="UP000744769"/>
    </source>
</evidence>
<gene>
    <name evidence="3" type="ORF">G9U51_10070</name>
</gene>
<keyword evidence="2" id="KW-0472">Membrane</keyword>
<feature type="compositionally biased region" description="Basic and acidic residues" evidence="1">
    <location>
        <begin position="139"/>
        <end position="152"/>
    </location>
</feature>
<name>A0A967B142_9MICO</name>
<dbReference type="Proteomes" id="UP000744769">
    <property type="component" value="Unassembled WGS sequence"/>
</dbReference>
<evidence type="ECO:0000313" key="3">
    <source>
        <dbReference type="EMBL" id="NHN56122.1"/>
    </source>
</evidence>
<evidence type="ECO:0000256" key="2">
    <source>
        <dbReference type="SAM" id="Phobius"/>
    </source>
</evidence>
<feature type="compositionally biased region" description="Basic and acidic residues" evidence="1">
    <location>
        <begin position="68"/>
        <end position="118"/>
    </location>
</feature>
<evidence type="ECO:0000256" key="1">
    <source>
        <dbReference type="SAM" id="MobiDB-lite"/>
    </source>
</evidence>
<feature type="compositionally biased region" description="Basic and acidic residues" evidence="1">
    <location>
        <begin position="1"/>
        <end position="44"/>
    </location>
</feature>
<keyword evidence="2" id="KW-0812">Transmembrane</keyword>
<feature type="transmembrane region" description="Helical" evidence="2">
    <location>
        <begin position="212"/>
        <end position="234"/>
    </location>
</feature>
<feature type="transmembrane region" description="Helical" evidence="2">
    <location>
        <begin position="246"/>
        <end position="271"/>
    </location>
</feature>
<feature type="transmembrane region" description="Helical" evidence="2">
    <location>
        <begin position="283"/>
        <end position="305"/>
    </location>
</feature>
<accession>A0A967B142</accession>
<keyword evidence="4" id="KW-1185">Reference proteome</keyword>
<reference evidence="3" key="1">
    <citation type="submission" date="2020-03" db="EMBL/GenBank/DDBJ databases">
        <title>Draft sequencing of Calidifontibacter sp. DB0510.</title>
        <authorList>
            <person name="Kim D.-U."/>
        </authorList>
    </citation>
    <scope>NUCLEOTIDE SEQUENCE</scope>
    <source>
        <strain evidence="3">DB0510</strain>
    </source>
</reference>
<sequence>MSNRDDDRTQEFRRDEFIGRDTSGDTAAFDREGTSQLGRDEAGPRRGGTARRYTPPGQRAAGASGPTARDDDWNDRLDGPGKDEHDRRAGRDTDGDLDRDGDLGRGRDLDRDRDRDLDGEPSGSPAYGRAEGSATPAYGKDRESYPAPRDVEKRYNPFPPALAAGVVAGASMAVAAWLVQARQVPRGIGRLLTDVLSAGWPGDAALNVGGNFVPATGVAAGAYGVLVFVLVLLAAISAGRAGARGLLFLAGWGASVPAAVVAKAAGLAVAAERTPNIDMIERAVMTGGFWVVGTGWLVGLAAALVRFGRRRLS</sequence>